<evidence type="ECO:0000313" key="2">
    <source>
        <dbReference type="Proteomes" id="UP000789920"/>
    </source>
</evidence>
<sequence>VLKRSEMLEYYEEVSGCYIIRPLAYNIWQEIQNFFDSAIKKLGVEDTYFPMFVSQRQLEREKDHIEGFAPEVAWVTKAGSSDMENPIAIRPTSETVMYPYFSKWIRTYRDLPLKLNQWCNVVRWEFKKPQPFIRTREFLWQEGHTAHFTKEEADAEVRQILELYRQVYEDLLAVPVIKGLKSEKEKFAGGLYTTTIEGFIPTMGRGIQAATSHCLGQNFAKMFDIVVEDPNAPANSENKAKKLHVWQNSWGLTTRSIGVMVMIHGDDKGLVLPPRIASIQVIVIPCGLTVKTSEEDKKRVEEKINDVVKELNSVGIKAKADLRDTYTPGYKFNHWELR</sequence>
<comment type="caution">
    <text evidence="1">The sequence shown here is derived from an EMBL/GenBank/DDBJ whole genome shotgun (WGS) entry which is preliminary data.</text>
</comment>
<evidence type="ECO:0000313" key="1">
    <source>
        <dbReference type="EMBL" id="CAG8811807.1"/>
    </source>
</evidence>
<reference evidence="1" key="1">
    <citation type="submission" date="2021-06" db="EMBL/GenBank/DDBJ databases">
        <authorList>
            <person name="Kallberg Y."/>
            <person name="Tangrot J."/>
            <person name="Rosling A."/>
        </authorList>
    </citation>
    <scope>NUCLEOTIDE SEQUENCE</scope>
    <source>
        <strain evidence="1">MA461A</strain>
    </source>
</reference>
<protein>
    <submittedName>
        <fullName evidence="1">27685_t:CDS:1</fullName>
    </submittedName>
</protein>
<organism evidence="1 2">
    <name type="scientific">Racocetra persica</name>
    <dbReference type="NCBI Taxonomy" id="160502"/>
    <lineage>
        <taxon>Eukaryota</taxon>
        <taxon>Fungi</taxon>
        <taxon>Fungi incertae sedis</taxon>
        <taxon>Mucoromycota</taxon>
        <taxon>Glomeromycotina</taxon>
        <taxon>Glomeromycetes</taxon>
        <taxon>Diversisporales</taxon>
        <taxon>Gigasporaceae</taxon>
        <taxon>Racocetra</taxon>
    </lineage>
</organism>
<accession>A0ACA9RXD1</accession>
<gene>
    <name evidence="1" type="ORF">RPERSI_LOCUS23394</name>
</gene>
<feature type="non-terminal residue" evidence="1">
    <location>
        <position position="338"/>
    </location>
</feature>
<dbReference type="Proteomes" id="UP000789920">
    <property type="component" value="Unassembled WGS sequence"/>
</dbReference>
<dbReference type="EMBL" id="CAJVQC010072845">
    <property type="protein sequence ID" value="CAG8811807.1"/>
    <property type="molecule type" value="Genomic_DNA"/>
</dbReference>
<feature type="non-terminal residue" evidence="1">
    <location>
        <position position="1"/>
    </location>
</feature>
<keyword evidence="2" id="KW-1185">Reference proteome</keyword>
<name>A0ACA9RXD1_9GLOM</name>
<proteinExistence type="predicted"/>